<dbReference type="Gene3D" id="3.90.420.10">
    <property type="entry name" value="Oxidoreductase, molybdopterin-binding domain"/>
    <property type="match status" value="1"/>
</dbReference>
<feature type="domain" description="Oxidoreductase molybdopterin-binding" evidence="9">
    <location>
        <begin position="84"/>
        <end position="264"/>
    </location>
</feature>
<evidence type="ECO:0000313" key="11">
    <source>
        <dbReference type="Proteomes" id="UP000235145"/>
    </source>
</evidence>
<comment type="caution">
    <text evidence="10">The sequence shown here is derived from an EMBL/GenBank/DDBJ whole genome shotgun (WGS) entry which is preliminary data.</text>
</comment>
<keyword evidence="6" id="KW-0479">Metal-binding</keyword>
<dbReference type="Proteomes" id="UP000235145">
    <property type="component" value="Unassembled WGS sequence"/>
</dbReference>
<dbReference type="PANTHER" id="PTHR19372">
    <property type="entry name" value="SULFITE REDUCTASE"/>
    <property type="match status" value="1"/>
</dbReference>
<evidence type="ECO:0000313" key="10">
    <source>
        <dbReference type="EMBL" id="KAJ0220913.1"/>
    </source>
</evidence>
<dbReference type="InterPro" id="IPR014756">
    <property type="entry name" value="Ig_E-set"/>
</dbReference>
<keyword evidence="11" id="KW-1185">Reference proteome</keyword>
<dbReference type="GO" id="GO:0030151">
    <property type="term" value="F:molybdenum ion binding"/>
    <property type="evidence" value="ECO:0007669"/>
    <property type="project" value="InterPro"/>
</dbReference>
<gene>
    <name evidence="10" type="ORF">LSAT_V11C200084760</name>
</gene>
<dbReference type="InterPro" id="IPR000572">
    <property type="entry name" value="OxRdtase_Mopterin-bd_dom"/>
</dbReference>
<comment type="pathway">
    <text evidence="2">Sulfur metabolism.</text>
</comment>
<accession>A0A9R1WEN3</accession>
<dbReference type="GO" id="GO:0005739">
    <property type="term" value="C:mitochondrion"/>
    <property type="evidence" value="ECO:0000318"/>
    <property type="project" value="GO_Central"/>
</dbReference>
<dbReference type="Pfam" id="PF00174">
    <property type="entry name" value="Oxidored_molyb"/>
    <property type="match status" value="1"/>
</dbReference>
<evidence type="ECO:0000256" key="2">
    <source>
        <dbReference type="ARBA" id="ARBA00004678"/>
    </source>
</evidence>
<organism evidence="10 11">
    <name type="scientific">Lactuca sativa</name>
    <name type="common">Garden lettuce</name>
    <dbReference type="NCBI Taxonomy" id="4236"/>
    <lineage>
        <taxon>Eukaryota</taxon>
        <taxon>Viridiplantae</taxon>
        <taxon>Streptophyta</taxon>
        <taxon>Embryophyta</taxon>
        <taxon>Tracheophyta</taxon>
        <taxon>Spermatophyta</taxon>
        <taxon>Magnoliopsida</taxon>
        <taxon>eudicotyledons</taxon>
        <taxon>Gunneridae</taxon>
        <taxon>Pentapetalae</taxon>
        <taxon>asterids</taxon>
        <taxon>campanulids</taxon>
        <taxon>Asterales</taxon>
        <taxon>Asteraceae</taxon>
        <taxon>Cichorioideae</taxon>
        <taxon>Cichorieae</taxon>
        <taxon>Lactucinae</taxon>
        <taxon>Lactuca</taxon>
    </lineage>
</organism>
<dbReference type="EMBL" id="NBSK02000002">
    <property type="protein sequence ID" value="KAJ0220913.1"/>
    <property type="molecule type" value="Genomic_DNA"/>
</dbReference>
<dbReference type="EC" id="1.8.3.1" evidence="4"/>
<evidence type="ECO:0000256" key="3">
    <source>
        <dbReference type="ARBA" id="ARBA00004971"/>
    </source>
</evidence>
<evidence type="ECO:0000256" key="7">
    <source>
        <dbReference type="ARBA" id="ARBA00023002"/>
    </source>
</evidence>
<sequence length="390" mass="43136">MPGIRSPSDYSQEPQRHPALKINAKASYPFDFFPKDIAQIINTKSESKALGIWTDGEPFNAEPRRQDLVSSYVTPTEFFYKRNHGPIPIVDDIQRYCVSVHGLIEKPKDLYMKDIMNLPKYNVTATLQCAGNRRTAMSKTRTVRGVGWDVAALGNAIWGGAKLADVLELVGIPKLTSTTPAGGKHVEFVSIDRCKEEKGGPYKASIPLSQATNPEADVLLAYEMNGETLNRDHGYPLRVVVPGVIGARSVKWLDTINIDSQVCQSAICSLEDVNVGKNGKIAIKGYAVSGGGRGIERVDISIDGGKTWMEASRYQKPGVKYIADEERSDKWAWVLFEAEADINSNTEIIAKAVDTAANVQPEKVQDIWNLRGILNTSWHRVHIQVRHSSM</sequence>
<dbReference type="GO" id="GO:0008482">
    <property type="term" value="F:sulfite oxidase activity"/>
    <property type="evidence" value="ECO:0000318"/>
    <property type="project" value="GO_Central"/>
</dbReference>
<dbReference type="FunFam" id="3.90.420.10:FF:000004">
    <property type="entry name" value="Sulfite oxidase"/>
    <property type="match status" value="1"/>
</dbReference>
<evidence type="ECO:0000256" key="4">
    <source>
        <dbReference type="ARBA" id="ARBA00012505"/>
    </source>
</evidence>
<dbReference type="FunFam" id="2.60.40.650:FF:000002">
    <property type="entry name" value="sulfite oxidase"/>
    <property type="match status" value="1"/>
</dbReference>
<dbReference type="AlphaFoldDB" id="A0A9R1WEN3"/>
<evidence type="ECO:0000256" key="8">
    <source>
        <dbReference type="ARBA" id="ARBA00070338"/>
    </source>
</evidence>
<dbReference type="GO" id="GO:0006790">
    <property type="term" value="P:sulfur compound metabolic process"/>
    <property type="evidence" value="ECO:0000318"/>
    <property type="project" value="GO_Central"/>
</dbReference>
<dbReference type="GO" id="GO:0043546">
    <property type="term" value="F:molybdopterin cofactor binding"/>
    <property type="evidence" value="ECO:0000318"/>
    <property type="project" value="GO_Central"/>
</dbReference>
<dbReference type="GO" id="GO:0020037">
    <property type="term" value="F:heme binding"/>
    <property type="evidence" value="ECO:0000318"/>
    <property type="project" value="GO_Central"/>
</dbReference>
<proteinExistence type="predicted"/>
<keyword evidence="5" id="KW-0500">Molybdenum</keyword>
<keyword evidence="7" id="KW-0560">Oxidoreductase</keyword>
<dbReference type="Gene3D" id="2.60.40.650">
    <property type="match status" value="1"/>
</dbReference>
<evidence type="ECO:0000256" key="5">
    <source>
        <dbReference type="ARBA" id="ARBA00022505"/>
    </source>
</evidence>
<dbReference type="SUPFAM" id="SSF81296">
    <property type="entry name" value="E set domains"/>
    <property type="match status" value="1"/>
</dbReference>
<evidence type="ECO:0000256" key="1">
    <source>
        <dbReference type="ARBA" id="ARBA00001924"/>
    </source>
</evidence>
<comment type="pathway">
    <text evidence="3">Energy metabolism; sulfur metabolism.</text>
</comment>
<dbReference type="InterPro" id="IPR008335">
    <property type="entry name" value="Mopterin_OxRdtase_euk"/>
</dbReference>
<comment type="cofactor">
    <cofactor evidence="1">
        <name>Mo-molybdopterin</name>
        <dbReference type="ChEBI" id="CHEBI:71302"/>
    </cofactor>
</comment>
<evidence type="ECO:0000256" key="6">
    <source>
        <dbReference type="ARBA" id="ARBA00022723"/>
    </source>
</evidence>
<protein>
    <recommendedName>
        <fullName evidence="8">Sulfite oxidase</fullName>
        <ecNumber evidence="4">1.8.3.1</ecNumber>
    </recommendedName>
</protein>
<dbReference type="PRINTS" id="PR00407">
    <property type="entry name" value="EUMOPTERIN"/>
</dbReference>
<name>A0A9R1WEN3_LACSA</name>
<reference evidence="10 11" key="1">
    <citation type="journal article" date="2017" name="Nat. Commun.">
        <title>Genome assembly with in vitro proximity ligation data and whole-genome triplication in lettuce.</title>
        <authorList>
            <person name="Reyes-Chin-Wo S."/>
            <person name="Wang Z."/>
            <person name="Yang X."/>
            <person name="Kozik A."/>
            <person name="Arikit S."/>
            <person name="Song C."/>
            <person name="Xia L."/>
            <person name="Froenicke L."/>
            <person name="Lavelle D.O."/>
            <person name="Truco M.J."/>
            <person name="Xia R."/>
            <person name="Zhu S."/>
            <person name="Xu C."/>
            <person name="Xu H."/>
            <person name="Xu X."/>
            <person name="Cox K."/>
            <person name="Korf I."/>
            <person name="Meyers B.C."/>
            <person name="Michelmore R.W."/>
        </authorList>
    </citation>
    <scope>NUCLEOTIDE SEQUENCE [LARGE SCALE GENOMIC DNA]</scope>
    <source>
        <strain evidence="11">cv. Salinas</strain>
        <tissue evidence="10">Seedlings</tissue>
    </source>
</reference>
<dbReference type="PANTHER" id="PTHR19372:SF7">
    <property type="entry name" value="SULFITE OXIDASE, MITOCHONDRIAL"/>
    <property type="match status" value="1"/>
</dbReference>
<dbReference type="SUPFAM" id="SSF56524">
    <property type="entry name" value="Oxidoreductase molybdopterin-binding domain"/>
    <property type="match status" value="1"/>
</dbReference>
<dbReference type="InterPro" id="IPR036374">
    <property type="entry name" value="OxRdtase_Mopterin-bd_sf"/>
</dbReference>
<evidence type="ECO:0000259" key="9">
    <source>
        <dbReference type="Pfam" id="PF00174"/>
    </source>
</evidence>